<name>A0A2P2NX51_RHIMU</name>
<evidence type="ECO:0000313" key="1">
    <source>
        <dbReference type="EMBL" id="MBX47106.1"/>
    </source>
</evidence>
<proteinExistence type="predicted"/>
<sequence length="43" mass="5085">MSYFCNLTKPKLLKLMLKTADDKAWILHISRHCDTADNIHFHN</sequence>
<organism evidence="1">
    <name type="scientific">Rhizophora mucronata</name>
    <name type="common">Asiatic mangrove</name>
    <dbReference type="NCBI Taxonomy" id="61149"/>
    <lineage>
        <taxon>Eukaryota</taxon>
        <taxon>Viridiplantae</taxon>
        <taxon>Streptophyta</taxon>
        <taxon>Embryophyta</taxon>
        <taxon>Tracheophyta</taxon>
        <taxon>Spermatophyta</taxon>
        <taxon>Magnoliopsida</taxon>
        <taxon>eudicotyledons</taxon>
        <taxon>Gunneridae</taxon>
        <taxon>Pentapetalae</taxon>
        <taxon>rosids</taxon>
        <taxon>fabids</taxon>
        <taxon>Malpighiales</taxon>
        <taxon>Rhizophoraceae</taxon>
        <taxon>Rhizophora</taxon>
    </lineage>
</organism>
<dbReference type="AlphaFoldDB" id="A0A2P2NX51"/>
<accession>A0A2P2NX51</accession>
<dbReference type="EMBL" id="GGEC01066622">
    <property type="protein sequence ID" value="MBX47106.1"/>
    <property type="molecule type" value="Transcribed_RNA"/>
</dbReference>
<reference evidence="1" key="1">
    <citation type="submission" date="2018-02" db="EMBL/GenBank/DDBJ databases">
        <title>Rhizophora mucronata_Transcriptome.</title>
        <authorList>
            <person name="Meera S.P."/>
            <person name="Sreeshan A."/>
            <person name="Augustine A."/>
        </authorList>
    </citation>
    <scope>NUCLEOTIDE SEQUENCE</scope>
    <source>
        <tissue evidence="1">Leaf</tissue>
    </source>
</reference>
<protein>
    <submittedName>
        <fullName evidence="1">Uncharacterized protein</fullName>
    </submittedName>
</protein>